<feature type="compositionally biased region" description="Basic and acidic residues" evidence="1">
    <location>
        <begin position="330"/>
        <end position="350"/>
    </location>
</feature>
<dbReference type="EMBL" id="JAAPAO010000421">
    <property type="protein sequence ID" value="KAF4660228.1"/>
    <property type="molecule type" value="Genomic_DNA"/>
</dbReference>
<keyword evidence="3" id="KW-1185">Reference proteome</keyword>
<reference evidence="2 3" key="1">
    <citation type="submission" date="2020-04" db="EMBL/GenBank/DDBJ databases">
        <title>Perkinsus chesapeaki whole genome sequence.</title>
        <authorList>
            <person name="Bogema D.R."/>
        </authorList>
    </citation>
    <scope>NUCLEOTIDE SEQUENCE [LARGE SCALE GENOMIC DNA]</scope>
    <source>
        <strain evidence="2">ATCC PRA-425</strain>
    </source>
</reference>
<evidence type="ECO:0000313" key="2">
    <source>
        <dbReference type="EMBL" id="KAF4660228.1"/>
    </source>
</evidence>
<feature type="compositionally biased region" description="Polar residues" evidence="1">
    <location>
        <begin position="133"/>
        <end position="149"/>
    </location>
</feature>
<dbReference type="AlphaFoldDB" id="A0A7J6LLT6"/>
<dbReference type="OrthoDB" id="10378155at2759"/>
<organism evidence="2 3">
    <name type="scientific">Perkinsus chesapeaki</name>
    <name type="common">Clam parasite</name>
    <name type="synonym">Perkinsus andrewsi</name>
    <dbReference type="NCBI Taxonomy" id="330153"/>
    <lineage>
        <taxon>Eukaryota</taxon>
        <taxon>Sar</taxon>
        <taxon>Alveolata</taxon>
        <taxon>Perkinsozoa</taxon>
        <taxon>Perkinsea</taxon>
        <taxon>Perkinsida</taxon>
        <taxon>Perkinsidae</taxon>
        <taxon>Perkinsus</taxon>
    </lineage>
</organism>
<protein>
    <submittedName>
        <fullName evidence="2">Uncharacterized protein</fullName>
    </submittedName>
</protein>
<gene>
    <name evidence="2" type="ORF">FOL47_007257</name>
</gene>
<dbReference type="Proteomes" id="UP000591131">
    <property type="component" value="Unassembled WGS sequence"/>
</dbReference>
<name>A0A7J6LLT6_PERCH</name>
<feature type="region of interest" description="Disordered" evidence="1">
    <location>
        <begin position="321"/>
        <end position="371"/>
    </location>
</feature>
<evidence type="ECO:0000313" key="3">
    <source>
        <dbReference type="Proteomes" id="UP000591131"/>
    </source>
</evidence>
<comment type="caution">
    <text evidence="2">The sequence shown here is derived from an EMBL/GenBank/DDBJ whole genome shotgun (WGS) entry which is preliminary data.</text>
</comment>
<proteinExistence type="predicted"/>
<sequence length="371" mass="39793">MESDDLTVEGAAKVTEGSVGPMLDNIKKAKDVAAALALTEELVTSSDFKKAIEGPGALDKMIEELISAAGDEKSSLGALVCLGYMAEKNIGKDEMCAAGRIQDLIGKIRSSGSDEMEVHEVLKNLEAAVGEGTPSTENPGASETQAQTSDETDSDLGLWETIREAVLEVEDNGEVEETNHEGVSSMLARGLSNFTAKVKDMAHDALTDDEEDEEEDDDDKEEENAFSGMLMKGFRSFKATVDDIAHAVGEDDENDDAGGETVSDMLKRGYENAKATASEIAHDVDEEEKNDRSDEEPKNGTNWTFATTSLEYLKTSVAALAASIDSNDEEKEKEKETGNEREENTDSNGEKDDEEDVSPLAGALVGGWSLV</sequence>
<feature type="region of interest" description="Disordered" evidence="1">
    <location>
        <begin position="130"/>
        <end position="155"/>
    </location>
</feature>
<accession>A0A7J6LLT6</accession>
<feature type="region of interest" description="Disordered" evidence="1">
    <location>
        <begin position="248"/>
        <end position="303"/>
    </location>
</feature>
<feature type="compositionally biased region" description="Basic and acidic residues" evidence="1">
    <location>
        <begin position="289"/>
        <end position="298"/>
    </location>
</feature>
<evidence type="ECO:0000256" key="1">
    <source>
        <dbReference type="SAM" id="MobiDB-lite"/>
    </source>
</evidence>